<gene>
    <name evidence="2" type="ORF">ACFSF0_17350</name>
</gene>
<protein>
    <submittedName>
        <fullName evidence="2">Uncharacterized protein</fullName>
    </submittedName>
</protein>
<dbReference type="Proteomes" id="UP001597304">
    <property type="component" value="Unassembled WGS sequence"/>
</dbReference>
<proteinExistence type="predicted"/>
<evidence type="ECO:0000313" key="3">
    <source>
        <dbReference type="Proteomes" id="UP001597304"/>
    </source>
</evidence>
<keyword evidence="3" id="KW-1185">Reference proteome</keyword>
<comment type="caution">
    <text evidence="2">The sequence shown here is derived from an EMBL/GenBank/DDBJ whole genome shotgun (WGS) entry which is preliminary data.</text>
</comment>
<accession>A0ABW4KY02</accession>
<dbReference type="RefSeq" id="WP_187265817.1">
    <property type="nucleotide sequence ID" value="NZ_JBHUEJ010000042.1"/>
</dbReference>
<feature type="compositionally biased region" description="Basic and acidic residues" evidence="1">
    <location>
        <begin position="58"/>
        <end position="69"/>
    </location>
</feature>
<evidence type="ECO:0000313" key="2">
    <source>
        <dbReference type="EMBL" id="MFD1712368.1"/>
    </source>
</evidence>
<reference evidence="3" key="1">
    <citation type="journal article" date="2019" name="Int. J. Syst. Evol. Microbiol.">
        <title>The Global Catalogue of Microorganisms (GCM) 10K type strain sequencing project: providing services to taxonomists for standard genome sequencing and annotation.</title>
        <authorList>
            <consortium name="The Broad Institute Genomics Platform"/>
            <consortium name="The Broad Institute Genome Sequencing Center for Infectious Disease"/>
            <person name="Wu L."/>
            <person name="Ma J."/>
        </authorList>
    </citation>
    <scope>NUCLEOTIDE SEQUENCE [LARGE SCALE GENOMIC DNA]</scope>
    <source>
        <strain evidence="3">LMG 29247</strain>
    </source>
</reference>
<sequence length="124" mass="11961">MGKKSERSGVRIPEAVPALQAVVVLEAVLIDGPADLAADLAADGPTAQASHGGPGDGAEDRSSGADERSIGGAEWGRAQGGSGAASGSRDSTDGSTCGASAIEGFDAGGLALGATEHGEISLDM</sequence>
<feature type="compositionally biased region" description="Low complexity" evidence="1">
    <location>
        <begin position="85"/>
        <end position="96"/>
    </location>
</feature>
<name>A0ABW4KY02_9BURK</name>
<evidence type="ECO:0000256" key="1">
    <source>
        <dbReference type="SAM" id="MobiDB-lite"/>
    </source>
</evidence>
<organism evidence="2 3">
    <name type="scientific">Ottowia flava</name>
    <dbReference type="NCBI Taxonomy" id="2675430"/>
    <lineage>
        <taxon>Bacteria</taxon>
        <taxon>Pseudomonadati</taxon>
        <taxon>Pseudomonadota</taxon>
        <taxon>Betaproteobacteria</taxon>
        <taxon>Burkholderiales</taxon>
        <taxon>Comamonadaceae</taxon>
        <taxon>Ottowia</taxon>
    </lineage>
</organism>
<dbReference type="EMBL" id="JBHUEJ010000042">
    <property type="protein sequence ID" value="MFD1712368.1"/>
    <property type="molecule type" value="Genomic_DNA"/>
</dbReference>
<feature type="region of interest" description="Disordered" evidence="1">
    <location>
        <begin position="41"/>
        <end position="100"/>
    </location>
</feature>